<comment type="caution">
    <text evidence="8">The sequence shown here is derived from an EMBL/GenBank/DDBJ whole genome shotgun (WGS) entry which is preliminary data.</text>
</comment>
<dbReference type="PANTHER" id="PTHR12534">
    <property type="entry name" value="30S RIBOSOMAL PROTEIN S2 PROKARYOTIC AND ORGANELLAR"/>
    <property type="match status" value="1"/>
</dbReference>
<dbReference type="CDD" id="cd01425">
    <property type="entry name" value="RPS2"/>
    <property type="match status" value="1"/>
</dbReference>
<proteinExistence type="inferred from homology"/>
<dbReference type="Proteomes" id="UP000176329">
    <property type="component" value="Unassembled WGS sequence"/>
</dbReference>
<organism evidence="8 9">
    <name type="scientific">Candidatus Magasanikbacteria bacterium RIFCSPHIGHO2_01_FULL_50_8</name>
    <dbReference type="NCBI Taxonomy" id="1798674"/>
    <lineage>
        <taxon>Bacteria</taxon>
        <taxon>Candidatus Magasanikiibacteriota</taxon>
    </lineage>
</organism>
<dbReference type="AlphaFoldDB" id="A0A1F6LSQ1"/>
<evidence type="ECO:0000313" key="8">
    <source>
        <dbReference type="EMBL" id="OGH62303.1"/>
    </source>
</evidence>
<dbReference type="SUPFAM" id="SSF52313">
    <property type="entry name" value="Ribosomal protein S2"/>
    <property type="match status" value="1"/>
</dbReference>
<dbReference type="HAMAP" id="MF_00291_B">
    <property type="entry name" value="Ribosomal_uS2_B"/>
    <property type="match status" value="1"/>
</dbReference>
<dbReference type="Pfam" id="PF00318">
    <property type="entry name" value="Ribosomal_S2"/>
    <property type="match status" value="1"/>
</dbReference>
<reference evidence="8 9" key="1">
    <citation type="journal article" date="2016" name="Nat. Commun.">
        <title>Thousands of microbial genomes shed light on interconnected biogeochemical processes in an aquifer system.</title>
        <authorList>
            <person name="Anantharaman K."/>
            <person name="Brown C.T."/>
            <person name="Hug L.A."/>
            <person name="Sharon I."/>
            <person name="Castelle C.J."/>
            <person name="Probst A.J."/>
            <person name="Thomas B.C."/>
            <person name="Singh A."/>
            <person name="Wilkins M.J."/>
            <person name="Karaoz U."/>
            <person name="Brodie E.L."/>
            <person name="Williams K.H."/>
            <person name="Hubbard S.S."/>
            <person name="Banfield J.F."/>
        </authorList>
    </citation>
    <scope>NUCLEOTIDE SEQUENCE [LARGE SCALE GENOMIC DNA]</scope>
</reference>
<evidence type="ECO:0000313" key="9">
    <source>
        <dbReference type="Proteomes" id="UP000176329"/>
    </source>
</evidence>
<dbReference type="EMBL" id="MFPV01000012">
    <property type="protein sequence ID" value="OGH62303.1"/>
    <property type="molecule type" value="Genomic_DNA"/>
</dbReference>
<gene>
    <name evidence="5" type="primary">rpsB</name>
    <name evidence="8" type="ORF">A2848_00100</name>
</gene>
<feature type="region of interest" description="Disordered" evidence="7">
    <location>
        <begin position="227"/>
        <end position="252"/>
    </location>
</feature>
<evidence type="ECO:0000256" key="7">
    <source>
        <dbReference type="SAM" id="MobiDB-lite"/>
    </source>
</evidence>
<dbReference type="Gene3D" id="1.10.287.610">
    <property type="entry name" value="Helix hairpin bin"/>
    <property type="match status" value="1"/>
</dbReference>
<keyword evidence="2 5" id="KW-0689">Ribosomal protein</keyword>
<dbReference type="InterPro" id="IPR005706">
    <property type="entry name" value="Ribosomal_uS2_bac/mit/plastid"/>
</dbReference>
<evidence type="ECO:0000256" key="1">
    <source>
        <dbReference type="ARBA" id="ARBA00006242"/>
    </source>
</evidence>
<name>A0A1F6LSQ1_9BACT</name>
<dbReference type="PANTHER" id="PTHR12534:SF0">
    <property type="entry name" value="SMALL RIBOSOMAL SUBUNIT PROTEIN US2M"/>
    <property type="match status" value="1"/>
</dbReference>
<evidence type="ECO:0000256" key="3">
    <source>
        <dbReference type="ARBA" id="ARBA00023274"/>
    </source>
</evidence>
<dbReference type="GO" id="GO:0022627">
    <property type="term" value="C:cytosolic small ribosomal subunit"/>
    <property type="evidence" value="ECO:0007669"/>
    <property type="project" value="TreeGrafter"/>
</dbReference>
<feature type="compositionally biased region" description="Basic and acidic residues" evidence="7">
    <location>
        <begin position="235"/>
        <end position="245"/>
    </location>
</feature>
<dbReference type="GO" id="GO:0006412">
    <property type="term" value="P:translation"/>
    <property type="evidence" value="ECO:0007669"/>
    <property type="project" value="UniProtKB-UniRule"/>
</dbReference>
<dbReference type="InterPro" id="IPR001865">
    <property type="entry name" value="Ribosomal_uS2"/>
</dbReference>
<keyword evidence="3 5" id="KW-0687">Ribonucleoprotein</keyword>
<dbReference type="InterPro" id="IPR023591">
    <property type="entry name" value="Ribosomal_uS2_flav_dom_sf"/>
</dbReference>
<dbReference type="PRINTS" id="PR00395">
    <property type="entry name" value="RIBOSOMALS2"/>
</dbReference>
<evidence type="ECO:0000256" key="6">
    <source>
        <dbReference type="RuleBase" id="RU003631"/>
    </source>
</evidence>
<comment type="similarity">
    <text evidence="1 5 6">Belongs to the universal ribosomal protein uS2 family.</text>
</comment>
<evidence type="ECO:0000256" key="5">
    <source>
        <dbReference type="HAMAP-Rule" id="MF_00291"/>
    </source>
</evidence>
<dbReference type="PROSITE" id="PS00963">
    <property type="entry name" value="RIBOSOMAL_S2_2"/>
    <property type="match status" value="1"/>
</dbReference>
<accession>A0A1F6LSQ1</accession>
<dbReference type="Gene3D" id="3.40.50.10490">
    <property type="entry name" value="Glucose-6-phosphate isomerase like protein, domain 1"/>
    <property type="match status" value="1"/>
</dbReference>
<evidence type="ECO:0000256" key="2">
    <source>
        <dbReference type="ARBA" id="ARBA00022980"/>
    </source>
</evidence>
<evidence type="ECO:0000256" key="4">
    <source>
        <dbReference type="ARBA" id="ARBA00035256"/>
    </source>
</evidence>
<dbReference type="NCBIfam" id="TIGR01011">
    <property type="entry name" value="rpsB_bact"/>
    <property type="match status" value="1"/>
</dbReference>
<dbReference type="InterPro" id="IPR018130">
    <property type="entry name" value="Ribosomal_uS2_CS"/>
</dbReference>
<protein>
    <recommendedName>
        <fullName evidence="4 5">Small ribosomal subunit protein uS2</fullName>
    </recommendedName>
</protein>
<dbReference type="GO" id="GO:0003735">
    <property type="term" value="F:structural constituent of ribosome"/>
    <property type="evidence" value="ECO:0007669"/>
    <property type="project" value="InterPro"/>
</dbReference>
<sequence length="252" mass="27969">MPQLPVLEEMLAAGMHFGHRATRWHPKAKPFIFGERQGIHVINLEVAQEKLAEAGEFAKQLAAEGKSLVFLGTKEQARAIVKAEAERCGMPYIVEGWIGGLVTNYDEIGKLLERYRKMRADREAGVWEKYTKKERSVLEADYQKKRVVLEGLSALKKMPDALFVVDIRNEKTAVTEAGVRKIPMIAMTDTNVNPELVSHAIPANDDAVKSIALVTKFIADAVIEGASQRPAASEETPKTPRHSERALVTAQQ</sequence>